<evidence type="ECO:0000313" key="2">
    <source>
        <dbReference type="EMBL" id="MBA8064804.1"/>
    </source>
</evidence>
<organism evidence="2 3">
    <name type="scientific">Citrobacter freundii</name>
    <dbReference type="NCBI Taxonomy" id="546"/>
    <lineage>
        <taxon>Bacteria</taxon>
        <taxon>Pseudomonadati</taxon>
        <taxon>Pseudomonadota</taxon>
        <taxon>Gammaproteobacteria</taxon>
        <taxon>Enterobacterales</taxon>
        <taxon>Enterobacteriaceae</taxon>
        <taxon>Citrobacter</taxon>
        <taxon>Citrobacter freundii complex</taxon>
    </lineage>
</organism>
<sequence>MSNVFDFELVANDQVSDVIDRINEAIRGLEPKLDRTKEGLQLGGQETVDGLNGFISRFENLSKTARDNVQLIGDMVPPLKMVGELSGKLGSLGIAGAAGYGLKQVAYGFREASREAYNLDVSSKNAGMRVDDFSRLAGAMRILGADSESANASIDGMAKTLKEAASGANGQVLGALAQIGVQIQKNNDGSVDTLKTLQEIARVFPSLRPEQQKSVADALGLTPEMLALMREGERMKTLLAKSDEFGLTVDPALNQQLSEVNGTMNELSASWDGLWQRSKNKALKTILSDGSVKDGLEGVTDLFTNGDFTGLSHALGFINSNDAEKLRRIQNDKELYNSLPRSERGQVDAGFMTDAVRKRYDANYRATDSAIQLQNDLSAISQPQSNVARGNVPYGETRNNAIGFRNNNPGNLRVAANATGKNGGFSTFANDADGRTAMARQLMLYGDRGNNTLDGIIHTYAPQSENNTRAYIDSVSKATGYGAKEQVNLHDPETLKTIMAAMIKHENGAQPYTEEQLLNAIQTAITDDRWSGKRNPDVLAQQRYDIISGSRGVDQEPTILRTQQGKSDAFPDSPVNEQSSGDGIIQPELQRSGPDKTLTDNITRSFMSAMAEQKLKLEITMIDGKGGRREYSAEDGGRITLPMSY</sequence>
<dbReference type="EMBL" id="JABXRI010000001">
    <property type="protein sequence ID" value="MBA8064804.1"/>
    <property type="molecule type" value="Genomic_DNA"/>
</dbReference>
<feature type="region of interest" description="Disordered" evidence="1">
    <location>
        <begin position="563"/>
        <end position="596"/>
    </location>
</feature>
<dbReference type="Proteomes" id="UP000591803">
    <property type="component" value="Unassembled WGS sequence"/>
</dbReference>
<evidence type="ECO:0000256" key="1">
    <source>
        <dbReference type="SAM" id="MobiDB-lite"/>
    </source>
</evidence>
<proteinExistence type="predicted"/>
<comment type="caution">
    <text evidence="2">The sequence shown here is derived from an EMBL/GenBank/DDBJ whole genome shotgun (WGS) entry which is preliminary data.</text>
</comment>
<evidence type="ECO:0000313" key="3">
    <source>
        <dbReference type="Proteomes" id="UP000591803"/>
    </source>
</evidence>
<name>A0A7W3HB16_CITFR</name>
<gene>
    <name evidence="2" type="ORF">HV077_20965</name>
</gene>
<dbReference type="AlphaFoldDB" id="A0A7W3HB16"/>
<protein>
    <submittedName>
        <fullName evidence="2">Uncharacterized protein</fullName>
    </submittedName>
</protein>
<accession>A0A7W3HB16</accession>
<reference evidence="2 3" key="1">
    <citation type="submission" date="2020-06" db="EMBL/GenBank/DDBJ databases">
        <title>REHAB project genomes.</title>
        <authorList>
            <person name="Shaw L.P."/>
        </authorList>
    </citation>
    <scope>NUCLEOTIDE SEQUENCE [LARGE SCALE GENOMIC DNA]</scope>
    <source>
        <strain evidence="2 3">RHBSTW-00116</strain>
    </source>
</reference>